<dbReference type="Pfam" id="PF00096">
    <property type="entry name" value="zf-C2H2"/>
    <property type="match status" value="6"/>
</dbReference>
<dbReference type="SMART" id="SM00355">
    <property type="entry name" value="ZnF_C2H2"/>
    <property type="match status" value="13"/>
</dbReference>
<feature type="domain" description="C2H2-type" evidence="11">
    <location>
        <begin position="581"/>
        <end position="608"/>
    </location>
</feature>
<feature type="domain" description="C2H2-type" evidence="11">
    <location>
        <begin position="553"/>
        <end position="580"/>
    </location>
</feature>
<dbReference type="AlphaFoldDB" id="A0A8S4GCC4"/>
<dbReference type="GO" id="GO:0005634">
    <property type="term" value="C:nucleus"/>
    <property type="evidence" value="ECO:0007669"/>
    <property type="project" value="UniProtKB-SubCell"/>
</dbReference>
<evidence type="ECO:0000256" key="2">
    <source>
        <dbReference type="ARBA" id="ARBA00006991"/>
    </source>
</evidence>
<accession>A0A8S4GCC4</accession>
<dbReference type="GO" id="GO:0000122">
    <property type="term" value="P:negative regulation of transcription by RNA polymerase II"/>
    <property type="evidence" value="ECO:0007669"/>
    <property type="project" value="UniProtKB-ARBA"/>
</dbReference>
<dbReference type="InterPro" id="IPR012934">
    <property type="entry name" value="Znf_AD"/>
</dbReference>
<evidence type="ECO:0000256" key="1">
    <source>
        <dbReference type="ARBA" id="ARBA00004123"/>
    </source>
</evidence>
<feature type="domain" description="ZAD" evidence="12">
    <location>
        <begin position="16"/>
        <end position="91"/>
    </location>
</feature>
<evidence type="ECO:0000256" key="9">
    <source>
        <dbReference type="PROSITE-ProRule" id="PRU01263"/>
    </source>
</evidence>
<evidence type="ECO:0000259" key="12">
    <source>
        <dbReference type="PROSITE" id="PS51915"/>
    </source>
</evidence>
<dbReference type="InterPro" id="IPR013087">
    <property type="entry name" value="Znf_C2H2_type"/>
</dbReference>
<comment type="subcellular location">
    <subcellularLocation>
        <location evidence="1">Nucleus</location>
    </subcellularLocation>
</comment>
<dbReference type="Pfam" id="PF07776">
    <property type="entry name" value="zf-AD"/>
    <property type="match status" value="1"/>
</dbReference>
<feature type="binding site" evidence="9">
    <location>
        <position position="21"/>
    </location>
    <ligand>
        <name>Zn(2+)</name>
        <dbReference type="ChEBI" id="CHEBI:29105"/>
    </ligand>
</feature>
<feature type="domain" description="C2H2-type" evidence="11">
    <location>
        <begin position="462"/>
        <end position="484"/>
    </location>
</feature>
<gene>
    <name evidence="13" type="ORF">PLXY2_LOCUS15781</name>
</gene>
<dbReference type="Pfam" id="PF13912">
    <property type="entry name" value="zf-C2H2_6"/>
    <property type="match status" value="2"/>
</dbReference>
<evidence type="ECO:0000256" key="4">
    <source>
        <dbReference type="ARBA" id="ARBA00022737"/>
    </source>
</evidence>
<dbReference type="GO" id="GO:0045595">
    <property type="term" value="P:regulation of cell differentiation"/>
    <property type="evidence" value="ECO:0007669"/>
    <property type="project" value="UniProtKB-ARBA"/>
</dbReference>
<dbReference type="InterPro" id="IPR036236">
    <property type="entry name" value="Znf_C2H2_sf"/>
</dbReference>
<dbReference type="SMART" id="SM00868">
    <property type="entry name" value="zf-AD"/>
    <property type="match status" value="1"/>
</dbReference>
<dbReference type="SUPFAM" id="SSF57667">
    <property type="entry name" value="beta-beta-alpha zinc fingers"/>
    <property type="match status" value="5"/>
</dbReference>
<feature type="domain" description="C2H2-type" evidence="11">
    <location>
        <begin position="419"/>
        <end position="447"/>
    </location>
</feature>
<evidence type="ECO:0000256" key="7">
    <source>
        <dbReference type="ARBA" id="ARBA00023242"/>
    </source>
</evidence>
<reference evidence="13" key="1">
    <citation type="submission" date="2020-11" db="EMBL/GenBank/DDBJ databases">
        <authorList>
            <person name="Whiteford S."/>
        </authorList>
    </citation>
    <scope>NUCLEOTIDE SEQUENCE</scope>
</reference>
<dbReference type="Gene3D" id="3.40.1800.20">
    <property type="match status" value="1"/>
</dbReference>
<dbReference type="Proteomes" id="UP000653454">
    <property type="component" value="Unassembled WGS sequence"/>
</dbReference>
<protein>
    <submittedName>
        <fullName evidence="13">(diamondback moth) hypothetical protein</fullName>
    </submittedName>
</protein>
<dbReference type="Pfam" id="PF12874">
    <property type="entry name" value="zf-met"/>
    <property type="match status" value="1"/>
</dbReference>
<comment type="similarity">
    <text evidence="2">Belongs to the krueppel C2H2-type zinc-finger protein family.</text>
</comment>
<feature type="domain" description="C2H2-type" evidence="11">
    <location>
        <begin position="525"/>
        <end position="552"/>
    </location>
</feature>
<dbReference type="FunFam" id="3.30.160.60:FF:001530">
    <property type="entry name" value="Zinc finger protein 268"/>
    <property type="match status" value="1"/>
</dbReference>
<evidence type="ECO:0000259" key="11">
    <source>
        <dbReference type="PROSITE" id="PS50157"/>
    </source>
</evidence>
<proteinExistence type="inferred from homology"/>
<evidence type="ECO:0000313" key="14">
    <source>
        <dbReference type="Proteomes" id="UP000653454"/>
    </source>
</evidence>
<organism evidence="13 14">
    <name type="scientific">Plutella xylostella</name>
    <name type="common">Diamondback moth</name>
    <name type="synonym">Plutella maculipennis</name>
    <dbReference type="NCBI Taxonomy" id="51655"/>
    <lineage>
        <taxon>Eukaryota</taxon>
        <taxon>Metazoa</taxon>
        <taxon>Ecdysozoa</taxon>
        <taxon>Arthropoda</taxon>
        <taxon>Hexapoda</taxon>
        <taxon>Insecta</taxon>
        <taxon>Pterygota</taxon>
        <taxon>Neoptera</taxon>
        <taxon>Endopterygota</taxon>
        <taxon>Lepidoptera</taxon>
        <taxon>Glossata</taxon>
        <taxon>Ditrysia</taxon>
        <taxon>Yponomeutoidea</taxon>
        <taxon>Plutellidae</taxon>
        <taxon>Plutella</taxon>
    </lineage>
</organism>
<keyword evidence="14" id="KW-1185">Reference proteome</keyword>
<sequence>MAVSFGSNFTRADIRSLCRTCLSKDCGLHSIYDVSIWSTSLEDILTTITGIRIQPNDNMPQSICDVCKEKAENAYDFKRKSQESDAALQNLVKSNEDSFACDVKPNLKMKVKEEALDDPEPAYDDMDFSNLGHDDDDDDNDEATKESRLDPIKKEEPMDTICNIPLQCDICTKFFKSEKALKDHLSICLRVECKTAEASYCPICGVCYTSARVLTRHMHASHAGLVGPRRRGRPSKPSVTDSILDDLTKKGLFVKVLKPFGCLFCDEKFKLKEDVAAHLKDHKDTKVFKCTGCKRMYLKLTDFEEHSCTDDDKNEETKPLVELIKMKESTGDAEVKPKVLEEVPLHTLVNAKCAPGTLLMPTPCEHCREVLFSDDDLQAHVDNCHPHKSKKCTICNKQFCSLKTAAKHRLNCKPVERSYSCPTCGDKFAYEITLNKHILKTHKGQSIKVMFIDTNTKLELNYECDTCQRVFHNKQSLIKHTKLHMPHLEKSYECDVCQKRFSRKDNMKSHRRVHSPRRVVKTNTCLCLYCGRSFNNSSNLIVHMRRHTGEKPYKCDFCGKGFPRSSDLQCHRRSHTGEKPCVCKVCNKAFSRSNKLSRHMRIHTGVKPYKCTYCEKAFSQSNDLTLHVRRHTGDKPYICDVCGDRFIQGTALASHRRAHGHFPNSSLVSDPAPAPAPFAPAPAATADHLQIINVTSDKLLR</sequence>
<dbReference type="FunFam" id="3.30.160.60:FF:000478">
    <property type="entry name" value="Zinc finger protein 133"/>
    <property type="match status" value="1"/>
</dbReference>
<dbReference type="PROSITE" id="PS51915">
    <property type="entry name" value="ZAD"/>
    <property type="match status" value="1"/>
</dbReference>
<evidence type="ECO:0000256" key="3">
    <source>
        <dbReference type="ARBA" id="ARBA00022723"/>
    </source>
</evidence>
<dbReference type="FunFam" id="3.30.160.60:FF:000912">
    <property type="entry name" value="Zinc finger protein 660"/>
    <property type="match status" value="1"/>
</dbReference>
<dbReference type="PROSITE" id="PS50157">
    <property type="entry name" value="ZINC_FINGER_C2H2_2"/>
    <property type="match status" value="9"/>
</dbReference>
<dbReference type="Gene3D" id="3.30.160.60">
    <property type="entry name" value="Classic Zinc Finger"/>
    <property type="match status" value="9"/>
</dbReference>
<dbReference type="PROSITE" id="PS00028">
    <property type="entry name" value="ZINC_FINGER_C2H2_1"/>
    <property type="match status" value="10"/>
</dbReference>
<dbReference type="PANTHER" id="PTHR24406">
    <property type="entry name" value="TRANSCRIPTIONAL REPRESSOR CTCFL-RELATED"/>
    <property type="match status" value="1"/>
</dbReference>
<evidence type="ECO:0000256" key="6">
    <source>
        <dbReference type="ARBA" id="ARBA00022833"/>
    </source>
</evidence>
<dbReference type="FunFam" id="3.30.160.60:FF:000512">
    <property type="entry name" value="zinc finger protein 197 isoform X1"/>
    <property type="match status" value="1"/>
</dbReference>
<dbReference type="SUPFAM" id="SSF57716">
    <property type="entry name" value="Glucocorticoid receptor-like (DNA-binding domain)"/>
    <property type="match status" value="1"/>
</dbReference>
<feature type="domain" description="C2H2-type" evidence="11">
    <location>
        <begin position="260"/>
        <end position="287"/>
    </location>
</feature>
<feature type="domain" description="C2H2-type" evidence="11">
    <location>
        <begin position="609"/>
        <end position="636"/>
    </location>
</feature>
<dbReference type="InterPro" id="IPR050888">
    <property type="entry name" value="ZnF_C2H2-type_TF"/>
</dbReference>
<evidence type="ECO:0000256" key="5">
    <source>
        <dbReference type="ARBA" id="ARBA00022771"/>
    </source>
</evidence>
<evidence type="ECO:0000256" key="8">
    <source>
        <dbReference type="PROSITE-ProRule" id="PRU00042"/>
    </source>
</evidence>
<dbReference type="FunFam" id="3.30.160.60:FF:000065">
    <property type="entry name" value="B-cell CLL/lymphoma 6, member B"/>
    <property type="match status" value="1"/>
</dbReference>
<keyword evidence="3 9" id="KW-0479">Metal-binding</keyword>
<feature type="domain" description="C2H2-type" evidence="11">
    <location>
        <begin position="637"/>
        <end position="659"/>
    </location>
</feature>
<keyword evidence="7" id="KW-0539">Nucleus</keyword>
<keyword evidence="5 8" id="KW-0863">Zinc-finger</keyword>
<feature type="region of interest" description="Disordered" evidence="10">
    <location>
        <begin position="114"/>
        <end position="152"/>
    </location>
</feature>
<feature type="binding site" evidence="9">
    <location>
        <position position="18"/>
    </location>
    <ligand>
        <name>Zn(2+)</name>
        <dbReference type="ChEBI" id="CHEBI:29105"/>
    </ligand>
</feature>
<evidence type="ECO:0000313" key="13">
    <source>
        <dbReference type="EMBL" id="CAG9137524.1"/>
    </source>
</evidence>
<feature type="domain" description="C2H2-type" evidence="11">
    <location>
        <begin position="492"/>
        <end position="519"/>
    </location>
</feature>
<evidence type="ECO:0000256" key="10">
    <source>
        <dbReference type="SAM" id="MobiDB-lite"/>
    </source>
</evidence>
<keyword evidence="4" id="KW-0677">Repeat</keyword>
<feature type="binding site" evidence="9">
    <location>
        <position position="67"/>
    </location>
    <ligand>
        <name>Zn(2+)</name>
        <dbReference type="ChEBI" id="CHEBI:29105"/>
    </ligand>
</feature>
<comment type="caution">
    <text evidence="13">The sequence shown here is derived from an EMBL/GenBank/DDBJ whole genome shotgun (WGS) entry which is preliminary data.</text>
</comment>
<keyword evidence="6 9" id="KW-0862">Zinc</keyword>
<dbReference type="GO" id="GO:0008270">
    <property type="term" value="F:zinc ion binding"/>
    <property type="evidence" value="ECO:0007669"/>
    <property type="project" value="UniProtKB-UniRule"/>
</dbReference>
<feature type="compositionally biased region" description="Basic and acidic residues" evidence="10">
    <location>
        <begin position="142"/>
        <end position="152"/>
    </location>
</feature>
<feature type="compositionally biased region" description="Acidic residues" evidence="10">
    <location>
        <begin position="115"/>
        <end position="127"/>
    </location>
</feature>
<dbReference type="FunFam" id="3.30.160.60:FF:000624">
    <property type="entry name" value="zinc finger protein 697"/>
    <property type="match status" value="1"/>
</dbReference>
<dbReference type="EMBL" id="CAJHNJ030000272">
    <property type="protein sequence ID" value="CAG9137524.1"/>
    <property type="molecule type" value="Genomic_DNA"/>
</dbReference>
<feature type="binding site" evidence="9">
    <location>
        <position position="64"/>
    </location>
    <ligand>
        <name>Zn(2+)</name>
        <dbReference type="ChEBI" id="CHEBI:29105"/>
    </ligand>
</feature>
<name>A0A8S4GCC4_PLUXY</name>